<keyword evidence="4" id="KW-0119">Carbohydrate metabolism</keyword>
<dbReference type="AlphaFoldDB" id="A0A559K7M0"/>
<dbReference type="PANTHER" id="PTHR11113:SF14">
    <property type="entry name" value="N-ACETYLGLUCOSAMINE-6-PHOSPHATE DEACETYLASE"/>
    <property type="match status" value="1"/>
</dbReference>
<dbReference type="RefSeq" id="WP_144850335.1">
    <property type="nucleotide sequence ID" value="NZ_VNJI01000027.1"/>
</dbReference>
<feature type="binding site" evidence="7">
    <location>
        <position position="130"/>
    </location>
    <ligand>
        <name>Zn(2+)</name>
        <dbReference type="ChEBI" id="CHEBI:29105"/>
    </ligand>
</feature>
<dbReference type="Gene3D" id="3.20.20.140">
    <property type="entry name" value="Metal-dependent hydrolases"/>
    <property type="match status" value="1"/>
</dbReference>
<dbReference type="GO" id="GO:0046872">
    <property type="term" value="F:metal ion binding"/>
    <property type="evidence" value="ECO:0007669"/>
    <property type="project" value="UniProtKB-KW"/>
</dbReference>
<keyword evidence="3 4" id="KW-0378">Hydrolase</keyword>
<comment type="cofactor">
    <cofactor evidence="7">
        <name>a divalent metal cation</name>
        <dbReference type="ChEBI" id="CHEBI:60240"/>
    </cofactor>
    <text evidence="7">Binds 1 divalent metal cation per subunit.</text>
</comment>
<evidence type="ECO:0000256" key="7">
    <source>
        <dbReference type="PIRSR" id="PIRSR038994-3"/>
    </source>
</evidence>
<dbReference type="PANTHER" id="PTHR11113">
    <property type="entry name" value="N-ACETYLGLUCOSAMINE-6-PHOSPHATE DEACETYLASE"/>
    <property type="match status" value="1"/>
</dbReference>
<keyword evidence="2 7" id="KW-0479">Metal-binding</keyword>
<evidence type="ECO:0000259" key="8">
    <source>
        <dbReference type="Pfam" id="PF01979"/>
    </source>
</evidence>
<dbReference type="SUPFAM" id="SSF51556">
    <property type="entry name" value="Metallo-dependent hydrolases"/>
    <property type="match status" value="1"/>
</dbReference>
<dbReference type="InterPro" id="IPR006680">
    <property type="entry name" value="Amidohydro-rel"/>
</dbReference>
<reference evidence="9 10" key="1">
    <citation type="submission" date="2019-07" db="EMBL/GenBank/DDBJ databases">
        <authorList>
            <person name="Kim J."/>
        </authorList>
    </citation>
    <scope>NUCLEOTIDE SEQUENCE [LARGE SCALE GENOMIC DNA]</scope>
    <source>
        <strain evidence="9 10">JC52</strain>
    </source>
</reference>
<dbReference type="GO" id="GO:0006046">
    <property type="term" value="P:N-acetylglucosamine catabolic process"/>
    <property type="evidence" value="ECO:0007669"/>
    <property type="project" value="TreeGrafter"/>
</dbReference>
<organism evidence="9 10">
    <name type="scientific">Paenibacillus cremeus</name>
    <dbReference type="NCBI Taxonomy" id="2163881"/>
    <lineage>
        <taxon>Bacteria</taxon>
        <taxon>Bacillati</taxon>
        <taxon>Bacillota</taxon>
        <taxon>Bacilli</taxon>
        <taxon>Bacillales</taxon>
        <taxon>Paenibacillaceae</taxon>
        <taxon>Paenibacillus</taxon>
    </lineage>
</organism>
<comment type="similarity">
    <text evidence="1 4">Belongs to the metallo-dependent hydrolases superfamily. NagA family.</text>
</comment>
<sequence>MAHERTVIRGRHYRSGQPIEVVVEDGKLKRIDEWEGAGDSLSQQPLPLIGPGLVDLQLNGYQGMDFNADSITPEVVHSVTRALWKEGVTSYYPTVITNSAAFIEQAVSAIACACEEDPLTAACIAGIHLEGPFISPEDGARGAHPKAHVTAPDWELLQRWQDAAGGRIRIVTLSPEWPEAPAFIRRCVEQGIVVSIGHTAASPEQIRAAAEAGASMSTHFGNGAHPVLPRHPNYLWEQLACNELWSCVIADGFHLPDAVLKVVLKVKEEQMLLVSDAVHLSGMPPGAYETPVGGRVVLTESGRLHLADDPRLLAGSAQMLLWSIAHMVGRGLCSLADAWEMASVRPAAKVGLQAANGLEFGAPADLLLMEWDGSKAIPVEVYKSGASMYTTKRQG</sequence>
<dbReference type="OrthoDB" id="9776488at2"/>
<name>A0A559K7M0_9BACL</name>
<feature type="active site" description="Proton donor/acceptor" evidence="5">
    <location>
        <position position="276"/>
    </location>
</feature>
<dbReference type="Proteomes" id="UP000317036">
    <property type="component" value="Unassembled WGS sequence"/>
</dbReference>
<dbReference type="GO" id="GO:0008448">
    <property type="term" value="F:N-acetylglucosamine-6-phosphate deacetylase activity"/>
    <property type="evidence" value="ECO:0007669"/>
    <property type="project" value="InterPro"/>
</dbReference>
<evidence type="ECO:0000256" key="3">
    <source>
        <dbReference type="ARBA" id="ARBA00022801"/>
    </source>
</evidence>
<evidence type="ECO:0000256" key="1">
    <source>
        <dbReference type="ARBA" id="ARBA00010716"/>
    </source>
</evidence>
<feature type="binding site" evidence="6">
    <location>
        <position position="143"/>
    </location>
    <ligand>
        <name>substrate</name>
    </ligand>
</feature>
<keyword evidence="10" id="KW-1185">Reference proteome</keyword>
<dbReference type="Pfam" id="PF01979">
    <property type="entry name" value="Amidohydro_1"/>
    <property type="match status" value="1"/>
</dbReference>
<dbReference type="PIRSF" id="PIRSF038994">
    <property type="entry name" value="NagA"/>
    <property type="match status" value="1"/>
</dbReference>
<evidence type="ECO:0000313" key="9">
    <source>
        <dbReference type="EMBL" id="TVY08114.1"/>
    </source>
</evidence>
<dbReference type="EMBL" id="VNJI01000027">
    <property type="protein sequence ID" value="TVY08114.1"/>
    <property type="molecule type" value="Genomic_DNA"/>
</dbReference>
<feature type="binding site" evidence="6">
    <location>
        <position position="254"/>
    </location>
    <ligand>
        <name>substrate</name>
    </ligand>
</feature>
<feature type="binding site" evidence="7">
    <location>
        <position position="219"/>
    </location>
    <ligand>
        <name>Zn(2+)</name>
        <dbReference type="ChEBI" id="CHEBI:29105"/>
    </ligand>
</feature>
<evidence type="ECO:0000256" key="2">
    <source>
        <dbReference type="ARBA" id="ARBA00022723"/>
    </source>
</evidence>
<evidence type="ECO:0000313" key="10">
    <source>
        <dbReference type="Proteomes" id="UP000317036"/>
    </source>
</evidence>
<dbReference type="InterPro" id="IPR032466">
    <property type="entry name" value="Metal_Hydrolase"/>
</dbReference>
<dbReference type="InterPro" id="IPR003764">
    <property type="entry name" value="GlcNAc_6-P_deAcase"/>
</dbReference>
<evidence type="ECO:0000256" key="6">
    <source>
        <dbReference type="PIRSR" id="PIRSR038994-2"/>
    </source>
</evidence>
<feature type="binding site" evidence="6">
    <location>
        <begin position="222"/>
        <end position="223"/>
    </location>
    <ligand>
        <name>substrate</name>
    </ligand>
</feature>
<feature type="domain" description="Amidohydrolase-related" evidence="8">
    <location>
        <begin position="51"/>
        <end position="370"/>
    </location>
</feature>
<proteinExistence type="inferred from homology"/>
<feature type="binding site" evidence="6">
    <location>
        <begin position="313"/>
        <end position="315"/>
    </location>
    <ligand>
        <name>substrate</name>
    </ligand>
</feature>
<accession>A0A559K7M0</accession>
<protein>
    <submittedName>
        <fullName evidence="9">Amidohydrolase family protein</fullName>
    </submittedName>
</protein>
<evidence type="ECO:0000256" key="5">
    <source>
        <dbReference type="PIRSR" id="PIRSR038994-1"/>
    </source>
</evidence>
<feature type="binding site" evidence="7">
    <location>
        <position position="198"/>
    </location>
    <ligand>
        <name>Zn(2+)</name>
        <dbReference type="ChEBI" id="CHEBI:29105"/>
    </ligand>
</feature>
<evidence type="ECO:0000256" key="4">
    <source>
        <dbReference type="PIRNR" id="PIRNR038994"/>
    </source>
</evidence>
<feature type="binding site" evidence="6">
    <location>
        <position position="230"/>
    </location>
    <ligand>
        <name>substrate</name>
    </ligand>
</feature>
<gene>
    <name evidence="9" type="ORF">FPZ49_20400</name>
</gene>
<comment type="caution">
    <text evidence="9">The sequence shown here is derived from an EMBL/GenBank/DDBJ whole genome shotgun (WGS) entry which is preliminary data.</text>
</comment>